<proteinExistence type="predicted"/>
<dbReference type="EMBL" id="BK032596">
    <property type="protein sequence ID" value="DAF50500.1"/>
    <property type="molecule type" value="Genomic_DNA"/>
</dbReference>
<organism evidence="1">
    <name type="scientific">Myoviridae sp. ctuIn11</name>
    <dbReference type="NCBI Taxonomy" id="2827715"/>
    <lineage>
        <taxon>Viruses</taxon>
        <taxon>Duplodnaviria</taxon>
        <taxon>Heunggongvirae</taxon>
        <taxon>Uroviricota</taxon>
        <taxon>Caudoviricetes</taxon>
    </lineage>
</organism>
<accession>A0A8S5SHH7</accession>
<reference evidence="1" key="1">
    <citation type="journal article" date="2021" name="Proc. Natl. Acad. Sci. U.S.A.">
        <title>A Catalog of Tens of Thousands of Viruses from Human Metagenomes Reveals Hidden Associations with Chronic Diseases.</title>
        <authorList>
            <person name="Tisza M.J."/>
            <person name="Buck C.B."/>
        </authorList>
    </citation>
    <scope>NUCLEOTIDE SEQUENCE</scope>
    <source>
        <strain evidence="1">CtuIn11</strain>
    </source>
</reference>
<sequence>MKYQTILENLSELEEAFFYAAVADGRENMTFAMMHDLMKKALLLWGKYTGCKLGGEDPREL</sequence>
<protein>
    <submittedName>
        <fullName evidence="1">Uncharacterized protein</fullName>
    </submittedName>
</protein>
<name>A0A8S5SHH7_9CAUD</name>
<evidence type="ECO:0000313" key="1">
    <source>
        <dbReference type="EMBL" id="DAF50500.1"/>
    </source>
</evidence>